<keyword evidence="2" id="KW-0812">Transmembrane</keyword>
<feature type="compositionally biased region" description="Acidic residues" evidence="1">
    <location>
        <begin position="1551"/>
        <end position="1571"/>
    </location>
</feature>
<accession>A0A7S3UVV1</accession>
<dbReference type="SMART" id="SM01411">
    <property type="entry name" value="Ephrin_rec_like"/>
    <property type="match status" value="1"/>
</dbReference>
<feature type="transmembrane region" description="Helical" evidence="2">
    <location>
        <begin position="640"/>
        <end position="659"/>
    </location>
</feature>
<feature type="compositionally biased region" description="Low complexity" evidence="1">
    <location>
        <begin position="1262"/>
        <end position="1274"/>
    </location>
</feature>
<feature type="region of interest" description="Disordered" evidence="1">
    <location>
        <begin position="1544"/>
        <end position="1583"/>
    </location>
</feature>
<reference evidence="4" key="1">
    <citation type="submission" date="2021-01" db="EMBL/GenBank/DDBJ databases">
        <authorList>
            <person name="Corre E."/>
            <person name="Pelletier E."/>
            <person name="Niang G."/>
            <person name="Scheremetjew M."/>
            <person name="Finn R."/>
            <person name="Kale V."/>
            <person name="Holt S."/>
            <person name="Cochrane G."/>
            <person name="Meng A."/>
            <person name="Brown T."/>
            <person name="Cohen L."/>
        </authorList>
    </citation>
    <scope>NUCLEOTIDE SEQUENCE</scope>
    <source>
        <strain evidence="4">CCMP3107</strain>
    </source>
</reference>
<feature type="transmembrane region" description="Helical" evidence="2">
    <location>
        <begin position="590"/>
        <end position="620"/>
    </location>
</feature>
<dbReference type="InterPro" id="IPR002049">
    <property type="entry name" value="LE_dom"/>
</dbReference>
<feature type="domain" description="Tyrosine-protein kinase ephrin type A/B receptor-like" evidence="3">
    <location>
        <begin position="156"/>
        <end position="195"/>
    </location>
</feature>
<gene>
    <name evidence="4" type="ORF">HAKA00212_LOCUS3454</name>
</gene>
<evidence type="ECO:0000256" key="1">
    <source>
        <dbReference type="SAM" id="MobiDB-lite"/>
    </source>
</evidence>
<dbReference type="Pfam" id="PF07699">
    <property type="entry name" value="Ephrin_rec_like"/>
    <property type="match status" value="1"/>
</dbReference>
<protein>
    <recommendedName>
        <fullName evidence="3">Tyrosine-protein kinase ephrin type A/B receptor-like domain-containing protein</fullName>
    </recommendedName>
</protein>
<feature type="transmembrane region" description="Helical" evidence="2">
    <location>
        <begin position="539"/>
        <end position="559"/>
    </location>
</feature>
<evidence type="ECO:0000259" key="3">
    <source>
        <dbReference type="Pfam" id="PF07699"/>
    </source>
</evidence>
<feature type="region of interest" description="Disordered" evidence="1">
    <location>
        <begin position="1483"/>
        <end position="1510"/>
    </location>
</feature>
<feature type="transmembrane region" description="Helical" evidence="2">
    <location>
        <begin position="328"/>
        <end position="345"/>
    </location>
</feature>
<feature type="transmembrane region" description="Helical" evidence="2">
    <location>
        <begin position="666"/>
        <end position="684"/>
    </location>
</feature>
<feature type="region of interest" description="Disordered" evidence="1">
    <location>
        <begin position="1251"/>
        <end position="1293"/>
    </location>
</feature>
<dbReference type="EMBL" id="HBIU01008577">
    <property type="protein sequence ID" value="CAE0624787.1"/>
    <property type="molecule type" value="Transcribed_RNA"/>
</dbReference>
<sequence>MKGLFPFIRKTSLVCVFREEADSSLDQLSDINSCTKGTDCVTDTIAYLNTSEGTTLVNDLTLTAVSDLTASTKPFGLGDVYSVAVFSCELPSLTPGEVRITFSNNAFSGSYGNYDFAYELDGAVVITSNDCDEGYATDDASIPCSMCPAGTYEQDRECIDCSKNFYQASEGSTYCNECPSNTYTEAVGSDSIEDCICYEGYYNPNLDGGSGVACVACADNAVCEGGTETPYPVEGYYRDLSGVYGTNSSLMSVCVPETACPGGPSSPCRTGYSGDNCGQCTARYYRLGHYCALCPPPLLVSFMLPAQLLLYAGALLLFSWYFDSAAKIGSVGILIRFVQITYIMMNYELSWQGTHEGIYDQSDGILESYSTDVYEIDFFPVFRALSPLMPLFFFPDFPETAATECQGYFNYSSGSSGAAFFYAWIIPTVLFGYQMLVWLFLHGRNYGISLNVFKMGLILYKRMTGHHIVDYSKKEENEDELTNIDHTNAKSGQKELDKLFALLVGAALCLMPFFLRKGLRILTCSSSTIGVACTPENVYQMLALLCIMAVMVGIGIIFLESASDDGPYKFLCKSKVKTMKKWDFYTHCRMMLIVVTTFVSSNGVFQAGFALTLLLINMVIHAFSNPYKHPRCNNLERLAFLSNISMLFVGMVGSIGLFPNAFSAEVIQVFGMFLFGVSFLKGFWDVLHETHDRVGLVRIKQGKPNLTFSQWCRDLLLGILPGPFAKFFPDPIVAHHEDEETVVQFVSQLMDALLPKQRDGTDPFAMIARTTANNESIVEKVSPLEEIKRLLFSHAVTKREMFKIRKVAYNQWLALTTKMIYMTVYDITSPDFSDENFADEKAVLRLKTCVKRLSRPERGLVTRGPLRLFYWLQGTGRLLAPNTAAAFLGSHPSLREKRLRNVWMFLFDSHLITDFSLDSTKMAKRIKALHKFGAIWEKVVGQTTEKDIAKWFHWRLEKGPQILRNFDCLEVDKPQGFLEMSDRDKLQHINLDNQMNITLPTREQVMLDWFFDSNSDLELVNSLHKATVMLGNEYQNMIRTSHSFVKGCKEVLSPTRMAREASKLPALIVIEPPDSFDDAAESQQLDTPIPLEVSACFAGDILRYRLHLQNCFGNDIVRPSKRLNWIVKLRPIFLTRYQGGAGNKASFGRRALGALSSALRPQVTDVEVLRAVEDPDNENFCILEFAIPRGMEQMAYRVDVYDYFSKLGHQGEVSECYATTGEDIIKIDEQEAKRLDLKVGDSIEVEVGKIGKMEDSHRVPGSSSSERSNSIASSVGGLDLGQPGHNDEDGESKKETELVYFEAFLVVARRGAGQYRLDRAYRHDLDREPGAADDDDGQGNARFGRSCARCLPRILNHNDSQDIGESHTGMLLRKIENKGNIIYVQNELTVRSGIHFLCFGHEPTVTFKYPKRIRQGQELKGYLTLFPKLPAHDVHAHGARLRVELWHCVRKKDRFLKALPQEELWDMCALIQFEIMESMEFHAKDTDGNENSEEKQVGDENERETLVSGARTHDSRILVKPLLDMEYKAIVTNNQDVQGQALLAQSGGGDNQEEKEEEKDDEEDEYNDEGEEKGQDRKHIQPGCGIDRFSVAMADSFAGDEDDEEDEDDQARGKHIEVNFRIQGEDRFKITKYRVKAFVMGVGQDHYEVPILKDDAHGKNGYIWALDEDGTLHTSKDPEEKEAFYAELDRIEQELAEQAKDDEDDIDD</sequence>
<dbReference type="CDD" id="cd00055">
    <property type="entry name" value="EGF_Lam"/>
    <property type="match status" value="1"/>
</dbReference>
<dbReference type="InterPro" id="IPR009030">
    <property type="entry name" value="Growth_fac_rcpt_cys_sf"/>
</dbReference>
<name>A0A7S3UVV1_HETAK</name>
<keyword evidence="2" id="KW-1133">Transmembrane helix</keyword>
<feature type="transmembrane region" description="Helical" evidence="2">
    <location>
        <begin position="298"/>
        <end position="321"/>
    </location>
</feature>
<dbReference type="Gene3D" id="2.10.50.10">
    <property type="entry name" value="Tumor Necrosis Factor Receptor, subunit A, domain 2"/>
    <property type="match status" value="1"/>
</dbReference>
<feature type="transmembrane region" description="Helical" evidence="2">
    <location>
        <begin position="419"/>
        <end position="441"/>
    </location>
</feature>
<organism evidence="4">
    <name type="scientific">Heterosigma akashiwo</name>
    <name type="common">Chromophytic alga</name>
    <name type="synonym">Heterosigma carterae</name>
    <dbReference type="NCBI Taxonomy" id="2829"/>
    <lineage>
        <taxon>Eukaryota</taxon>
        <taxon>Sar</taxon>
        <taxon>Stramenopiles</taxon>
        <taxon>Ochrophyta</taxon>
        <taxon>Raphidophyceae</taxon>
        <taxon>Chattonellales</taxon>
        <taxon>Chattonellaceae</taxon>
        <taxon>Heterosigma</taxon>
    </lineage>
</organism>
<keyword evidence="2" id="KW-0472">Membrane</keyword>
<evidence type="ECO:0000313" key="4">
    <source>
        <dbReference type="EMBL" id="CAE0624787.1"/>
    </source>
</evidence>
<evidence type="ECO:0000256" key="2">
    <source>
        <dbReference type="SAM" id="Phobius"/>
    </source>
</evidence>
<feature type="transmembrane region" description="Helical" evidence="2">
    <location>
        <begin position="499"/>
        <end position="519"/>
    </location>
</feature>
<dbReference type="SUPFAM" id="SSF57184">
    <property type="entry name" value="Growth factor receptor domain"/>
    <property type="match status" value="1"/>
</dbReference>
<proteinExistence type="predicted"/>
<dbReference type="InterPro" id="IPR011641">
    <property type="entry name" value="Tyr-kin_ephrin_A/B_rcpt-like"/>
</dbReference>